<dbReference type="Pfam" id="PF10636">
    <property type="entry name" value="hemP"/>
    <property type="match status" value="1"/>
</dbReference>
<sequence>MNDKKQPDSEHSPAPATSGKAASARINSVDLFKGNRHLVIEHGDEEYRLQQTSNGKLILTK</sequence>
<name>A0A1Z4VPW0_9GAMM</name>
<dbReference type="EMBL" id="AP018052">
    <property type="protein sequence ID" value="BAZ93523.1"/>
    <property type="molecule type" value="Genomic_DNA"/>
</dbReference>
<feature type="compositionally biased region" description="Basic and acidic residues" evidence="1">
    <location>
        <begin position="1"/>
        <end position="11"/>
    </location>
</feature>
<feature type="region of interest" description="Disordered" evidence="1">
    <location>
        <begin position="1"/>
        <end position="23"/>
    </location>
</feature>
<dbReference type="Gene3D" id="2.10.70.10">
    <property type="entry name" value="Complement Module, domain 1"/>
    <property type="match status" value="1"/>
</dbReference>
<dbReference type="InterPro" id="IPR019600">
    <property type="entry name" value="Hemin_uptake_protein_HemP"/>
</dbReference>
<evidence type="ECO:0000256" key="1">
    <source>
        <dbReference type="SAM" id="MobiDB-lite"/>
    </source>
</evidence>
<evidence type="ECO:0000313" key="2">
    <source>
        <dbReference type="EMBL" id="BAZ93523.1"/>
    </source>
</evidence>
<evidence type="ECO:0000313" key="3">
    <source>
        <dbReference type="Proteomes" id="UP000218765"/>
    </source>
</evidence>
<dbReference type="AlphaFoldDB" id="A0A1Z4VPW0"/>
<keyword evidence="3" id="KW-1185">Reference proteome</keyword>
<accession>A0A1Z4VPW0</accession>
<reference evidence="2 3" key="1">
    <citation type="submission" date="2017-05" db="EMBL/GenBank/DDBJ databases">
        <title>Thiocyanate degradation by Thiohalobacter thiocyanaticus FOKN1.</title>
        <authorList>
            <person name="Oshiki M."/>
            <person name="Fukushima T."/>
            <person name="Kawano S."/>
            <person name="Nakagawa J."/>
        </authorList>
    </citation>
    <scope>NUCLEOTIDE SEQUENCE [LARGE SCALE GENOMIC DNA]</scope>
    <source>
        <strain evidence="2 3">FOKN1</strain>
    </source>
</reference>
<dbReference type="Proteomes" id="UP000218765">
    <property type="component" value="Chromosome"/>
</dbReference>
<dbReference type="RefSeq" id="WP_157745395.1">
    <property type="nucleotide sequence ID" value="NZ_AP018052.1"/>
</dbReference>
<dbReference type="OrthoDB" id="7870498at2"/>
<dbReference type="KEGG" id="ttc:FOKN1_1124"/>
<gene>
    <name evidence="2" type="ORF">FOKN1_1124</name>
</gene>
<organism evidence="2 3">
    <name type="scientific">Thiohalobacter thiocyanaticus</name>
    <dbReference type="NCBI Taxonomy" id="585455"/>
    <lineage>
        <taxon>Bacteria</taxon>
        <taxon>Pseudomonadati</taxon>
        <taxon>Pseudomonadota</taxon>
        <taxon>Gammaproteobacteria</taxon>
        <taxon>Thiohalobacterales</taxon>
        <taxon>Thiohalobacteraceae</taxon>
        <taxon>Thiohalobacter</taxon>
    </lineage>
</organism>
<proteinExistence type="predicted"/>
<protein>
    <submittedName>
        <fullName evidence="2">Hemin uptake protein</fullName>
    </submittedName>
</protein>